<evidence type="ECO:0000313" key="3">
    <source>
        <dbReference type="EMBL" id="TFY77650.1"/>
    </source>
</evidence>
<reference evidence="3 4" key="1">
    <citation type="submission" date="2019-02" db="EMBL/GenBank/DDBJ databases">
        <title>Genome sequencing of the rare red list fungi Hericium alpestre (H. flagellum).</title>
        <authorList>
            <person name="Buettner E."/>
            <person name="Kellner H."/>
        </authorList>
    </citation>
    <scope>NUCLEOTIDE SEQUENCE [LARGE SCALE GENOMIC DNA]</scope>
    <source>
        <strain evidence="3 4">DSM 108284</strain>
    </source>
</reference>
<sequence>MPRPASGHGAAKSSSSSIVAAAHAEHNVNMPIPNSAVGCAALLATITDLQIPHFLTPVITSATRATRDRLIIVLFSRLFDAPRKSPSPDAARRNSTGSTGTNKSSSCISHTTKWDEMQRLLTYVYVQATKVAQDMDKVLLDIDVLLRGMDDDLEEDVATGVEMVFRIEGASLRTSWHIPGEQITETQHALLSPTLSPTLSSTFDEEPSTFPVVAVGGTFDHLHAGHKILLSMAAWIAEEKLIVGVTDESLLQKKANKHVLESLDTRMRRVRRLLELFKPGLIYDIVPINDVYGPTGWDPNIQALVVSQETLSGGEAIDRHRMEKSLPPLRTYVIDVISHSSARLNEEDLELMRQTKMSSTFIREWIVKHQRNIDQVSSYVSADMASHSLPYSASVPTVNPAHRPSQLPSTLSSVGISARFESATGPGRLRSGSNSTSKLHSHARTGSNFSTTSKPHPSLPLLTDPQSPPIAN</sequence>
<dbReference type="EMBL" id="SFCI01000857">
    <property type="protein sequence ID" value="TFY77650.1"/>
    <property type="molecule type" value="Genomic_DNA"/>
</dbReference>
<dbReference type="GO" id="GO:0004140">
    <property type="term" value="F:dephospho-CoA kinase activity"/>
    <property type="evidence" value="ECO:0007669"/>
    <property type="project" value="TreeGrafter"/>
</dbReference>
<dbReference type="PANTHER" id="PTHR10695">
    <property type="entry name" value="DEPHOSPHO-COA KINASE-RELATED"/>
    <property type="match status" value="1"/>
</dbReference>
<dbReference type="Pfam" id="PF01467">
    <property type="entry name" value="CTP_transf_like"/>
    <property type="match status" value="1"/>
</dbReference>
<dbReference type="InterPro" id="IPR004821">
    <property type="entry name" value="Cyt_trans-like"/>
</dbReference>
<dbReference type="NCBIfam" id="TIGR00125">
    <property type="entry name" value="cyt_tran_rel"/>
    <property type="match status" value="1"/>
</dbReference>
<feature type="compositionally biased region" description="Low complexity" evidence="1">
    <location>
        <begin position="94"/>
        <end position="106"/>
    </location>
</feature>
<organism evidence="3 4">
    <name type="scientific">Hericium alpestre</name>
    <dbReference type="NCBI Taxonomy" id="135208"/>
    <lineage>
        <taxon>Eukaryota</taxon>
        <taxon>Fungi</taxon>
        <taxon>Dikarya</taxon>
        <taxon>Basidiomycota</taxon>
        <taxon>Agaricomycotina</taxon>
        <taxon>Agaricomycetes</taxon>
        <taxon>Russulales</taxon>
        <taxon>Hericiaceae</taxon>
        <taxon>Hericium</taxon>
    </lineage>
</organism>
<dbReference type="OrthoDB" id="330671at2759"/>
<accession>A0A4Y9ZTW5</accession>
<dbReference type="GO" id="GO:0015937">
    <property type="term" value="P:coenzyme A biosynthetic process"/>
    <property type="evidence" value="ECO:0007669"/>
    <property type="project" value="TreeGrafter"/>
</dbReference>
<evidence type="ECO:0000313" key="4">
    <source>
        <dbReference type="Proteomes" id="UP000298061"/>
    </source>
</evidence>
<feature type="region of interest" description="Disordered" evidence="1">
    <location>
        <begin position="421"/>
        <end position="472"/>
    </location>
</feature>
<gene>
    <name evidence="3" type="ORF">EWM64_g6361</name>
</gene>
<comment type="caution">
    <text evidence="3">The sequence shown here is derived from an EMBL/GenBank/DDBJ whole genome shotgun (WGS) entry which is preliminary data.</text>
</comment>
<evidence type="ECO:0000256" key="1">
    <source>
        <dbReference type="SAM" id="MobiDB-lite"/>
    </source>
</evidence>
<dbReference type="Proteomes" id="UP000298061">
    <property type="component" value="Unassembled WGS sequence"/>
</dbReference>
<dbReference type="CDD" id="cd02164">
    <property type="entry name" value="PPAT_CoAS"/>
    <property type="match status" value="1"/>
</dbReference>
<keyword evidence="4" id="KW-1185">Reference proteome</keyword>
<dbReference type="STRING" id="135208.A0A4Y9ZTW5"/>
<name>A0A4Y9ZTW5_9AGAM</name>
<dbReference type="PANTHER" id="PTHR10695:SF46">
    <property type="entry name" value="BIFUNCTIONAL COENZYME A SYNTHASE-RELATED"/>
    <property type="match status" value="1"/>
</dbReference>
<feature type="domain" description="Cytidyltransferase-like" evidence="2">
    <location>
        <begin position="215"/>
        <end position="314"/>
    </location>
</feature>
<proteinExistence type="predicted"/>
<dbReference type="SUPFAM" id="SSF52374">
    <property type="entry name" value="Nucleotidylyl transferase"/>
    <property type="match status" value="1"/>
</dbReference>
<feature type="region of interest" description="Disordered" evidence="1">
    <location>
        <begin position="82"/>
        <end position="108"/>
    </location>
</feature>
<protein>
    <recommendedName>
        <fullName evidence="2">Cytidyltransferase-like domain-containing protein</fullName>
    </recommendedName>
</protein>
<evidence type="ECO:0000259" key="2">
    <source>
        <dbReference type="Pfam" id="PF01467"/>
    </source>
</evidence>
<feature type="compositionally biased region" description="Polar residues" evidence="1">
    <location>
        <begin position="431"/>
        <end position="455"/>
    </location>
</feature>
<dbReference type="AlphaFoldDB" id="A0A4Y9ZTW5"/>
<dbReference type="InterPro" id="IPR014729">
    <property type="entry name" value="Rossmann-like_a/b/a_fold"/>
</dbReference>
<dbReference type="Gene3D" id="3.40.50.620">
    <property type="entry name" value="HUPs"/>
    <property type="match status" value="1"/>
</dbReference>